<dbReference type="AlphaFoldDB" id="A0A9D4UAV4"/>
<dbReference type="EMBL" id="JABFUD020000021">
    <property type="protein sequence ID" value="KAI5063631.1"/>
    <property type="molecule type" value="Genomic_DNA"/>
</dbReference>
<keyword evidence="2" id="KW-1185">Reference proteome</keyword>
<sequence>MAELDEHVVAGGEVGGCSPLPELLVVEGFGATASSGQVSDGGDAVVEEGLEEHGPASEGEFGGVKGVVGGGGVTDDDNVDSIVGSCGQSHEQQQPYQAWC</sequence>
<accession>A0A9D4UAV4</accession>
<protein>
    <submittedName>
        <fullName evidence="1">Uncharacterized protein</fullName>
    </submittedName>
</protein>
<proteinExistence type="predicted"/>
<evidence type="ECO:0000313" key="1">
    <source>
        <dbReference type="EMBL" id="KAI5063631.1"/>
    </source>
</evidence>
<organism evidence="1 2">
    <name type="scientific">Adiantum capillus-veneris</name>
    <name type="common">Maidenhair fern</name>
    <dbReference type="NCBI Taxonomy" id="13818"/>
    <lineage>
        <taxon>Eukaryota</taxon>
        <taxon>Viridiplantae</taxon>
        <taxon>Streptophyta</taxon>
        <taxon>Embryophyta</taxon>
        <taxon>Tracheophyta</taxon>
        <taxon>Polypodiopsida</taxon>
        <taxon>Polypodiidae</taxon>
        <taxon>Polypodiales</taxon>
        <taxon>Pteridineae</taxon>
        <taxon>Pteridaceae</taxon>
        <taxon>Vittarioideae</taxon>
        <taxon>Adiantum</taxon>
    </lineage>
</organism>
<name>A0A9D4UAV4_ADICA</name>
<evidence type="ECO:0000313" key="2">
    <source>
        <dbReference type="Proteomes" id="UP000886520"/>
    </source>
</evidence>
<dbReference type="Proteomes" id="UP000886520">
    <property type="component" value="Chromosome 21"/>
</dbReference>
<gene>
    <name evidence="1" type="ORF">GOP47_0022178</name>
</gene>
<comment type="caution">
    <text evidence="1">The sequence shown here is derived from an EMBL/GenBank/DDBJ whole genome shotgun (WGS) entry which is preliminary data.</text>
</comment>
<reference evidence="1" key="1">
    <citation type="submission" date="2021-01" db="EMBL/GenBank/DDBJ databases">
        <title>Adiantum capillus-veneris genome.</title>
        <authorList>
            <person name="Fang Y."/>
            <person name="Liao Q."/>
        </authorList>
    </citation>
    <scope>NUCLEOTIDE SEQUENCE</scope>
    <source>
        <strain evidence="1">H3</strain>
        <tissue evidence="1">Leaf</tissue>
    </source>
</reference>